<reference evidence="8 9" key="1">
    <citation type="submission" date="2021-05" db="EMBL/GenBank/DDBJ databases">
        <title>The draft genome of Geobacter pelophilus DSM 12255.</title>
        <authorList>
            <person name="Xu Z."/>
            <person name="Masuda Y."/>
            <person name="Itoh H."/>
            <person name="Senoo K."/>
        </authorList>
    </citation>
    <scope>NUCLEOTIDE SEQUENCE [LARGE SCALE GENOMIC DNA]</scope>
    <source>
        <strain evidence="8 9">DSM 12255</strain>
    </source>
</reference>
<dbReference type="SUPFAM" id="SSF52540">
    <property type="entry name" value="P-loop containing nucleoside triphosphate hydrolases"/>
    <property type="match status" value="1"/>
</dbReference>
<comment type="similarity">
    <text evidence="6">Belongs to the RecF family.</text>
</comment>
<dbReference type="InterPro" id="IPR001238">
    <property type="entry name" value="DNA-binding_RecF"/>
</dbReference>
<evidence type="ECO:0000256" key="3">
    <source>
        <dbReference type="ARBA" id="ARBA00022741"/>
    </source>
</evidence>
<dbReference type="GO" id="GO:0000731">
    <property type="term" value="P:DNA synthesis involved in DNA repair"/>
    <property type="evidence" value="ECO:0007669"/>
    <property type="project" value="TreeGrafter"/>
</dbReference>
<keyword evidence="5 6" id="KW-0238">DNA-binding</keyword>
<dbReference type="InterPro" id="IPR042174">
    <property type="entry name" value="RecF_2"/>
</dbReference>
<evidence type="ECO:0000256" key="5">
    <source>
        <dbReference type="ARBA" id="ARBA00023125"/>
    </source>
</evidence>
<gene>
    <name evidence="6 8" type="primary">recF</name>
    <name evidence="8" type="ORF">KI809_12250</name>
</gene>
<dbReference type="Gene3D" id="1.20.1050.90">
    <property type="entry name" value="RecF/RecN/SMC, N-terminal domain"/>
    <property type="match status" value="1"/>
</dbReference>
<dbReference type="PANTHER" id="PTHR32182">
    <property type="entry name" value="DNA REPLICATION AND REPAIR PROTEIN RECF"/>
    <property type="match status" value="1"/>
</dbReference>
<evidence type="ECO:0000256" key="2">
    <source>
        <dbReference type="ARBA" id="ARBA00022705"/>
    </source>
</evidence>
<keyword evidence="2 6" id="KW-0235">DNA replication</keyword>
<dbReference type="Proteomes" id="UP000811899">
    <property type="component" value="Unassembled WGS sequence"/>
</dbReference>
<dbReference type="GO" id="GO:0005737">
    <property type="term" value="C:cytoplasm"/>
    <property type="evidence" value="ECO:0007669"/>
    <property type="project" value="UniProtKB-SubCell"/>
</dbReference>
<protein>
    <recommendedName>
        <fullName evidence="6">DNA replication and repair protein RecF</fullName>
    </recommendedName>
</protein>
<evidence type="ECO:0000259" key="7">
    <source>
        <dbReference type="Pfam" id="PF02463"/>
    </source>
</evidence>
<dbReference type="RefSeq" id="WP_214171829.1">
    <property type="nucleotide sequence ID" value="NZ_JAHCVJ010000004.1"/>
</dbReference>
<name>A0AAW4L2W4_9BACT</name>
<dbReference type="GO" id="GO:0005524">
    <property type="term" value="F:ATP binding"/>
    <property type="evidence" value="ECO:0007669"/>
    <property type="project" value="UniProtKB-UniRule"/>
</dbReference>
<keyword evidence="6" id="KW-0742">SOS response</keyword>
<dbReference type="GO" id="GO:0003697">
    <property type="term" value="F:single-stranded DNA binding"/>
    <property type="evidence" value="ECO:0007669"/>
    <property type="project" value="UniProtKB-UniRule"/>
</dbReference>
<evidence type="ECO:0000256" key="1">
    <source>
        <dbReference type="ARBA" id="ARBA00022490"/>
    </source>
</evidence>
<evidence type="ECO:0000313" key="8">
    <source>
        <dbReference type="EMBL" id="MBT0665069.1"/>
    </source>
</evidence>
<keyword evidence="6" id="KW-0234">DNA repair</keyword>
<dbReference type="Pfam" id="PF02463">
    <property type="entry name" value="SMC_N"/>
    <property type="match status" value="1"/>
</dbReference>
<evidence type="ECO:0000256" key="6">
    <source>
        <dbReference type="HAMAP-Rule" id="MF_00365"/>
    </source>
</evidence>
<dbReference type="GO" id="GO:0006260">
    <property type="term" value="P:DNA replication"/>
    <property type="evidence" value="ECO:0007669"/>
    <property type="project" value="UniProtKB-UniRule"/>
</dbReference>
<dbReference type="InterPro" id="IPR003395">
    <property type="entry name" value="RecF/RecN/SMC_N"/>
</dbReference>
<keyword evidence="9" id="KW-1185">Reference proteome</keyword>
<evidence type="ECO:0000256" key="4">
    <source>
        <dbReference type="ARBA" id="ARBA00022840"/>
    </source>
</evidence>
<evidence type="ECO:0000313" key="9">
    <source>
        <dbReference type="Proteomes" id="UP000811899"/>
    </source>
</evidence>
<dbReference type="InterPro" id="IPR027417">
    <property type="entry name" value="P-loop_NTPase"/>
</dbReference>
<feature type="binding site" evidence="6">
    <location>
        <begin position="30"/>
        <end position="37"/>
    </location>
    <ligand>
        <name>ATP</name>
        <dbReference type="ChEBI" id="CHEBI:30616"/>
    </ligand>
</feature>
<dbReference type="AlphaFoldDB" id="A0AAW4L2W4"/>
<keyword evidence="1 6" id="KW-0963">Cytoplasm</keyword>
<dbReference type="EMBL" id="JAHCVJ010000004">
    <property type="protein sequence ID" value="MBT0665069.1"/>
    <property type="molecule type" value="Genomic_DNA"/>
</dbReference>
<dbReference type="GO" id="GO:0009432">
    <property type="term" value="P:SOS response"/>
    <property type="evidence" value="ECO:0007669"/>
    <property type="project" value="UniProtKB-UniRule"/>
</dbReference>
<comment type="caution">
    <text evidence="8">The sequence shown here is derived from an EMBL/GenBank/DDBJ whole genome shotgun (WGS) entry which is preliminary data.</text>
</comment>
<dbReference type="Gene3D" id="3.40.50.300">
    <property type="entry name" value="P-loop containing nucleotide triphosphate hydrolases"/>
    <property type="match status" value="1"/>
</dbReference>
<proteinExistence type="inferred from homology"/>
<organism evidence="8 9">
    <name type="scientific">Geoanaerobacter pelophilus</name>
    <dbReference type="NCBI Taxonomy" id="60036"/>
    <lineage>
        <taxon>Bacteria</taxon>
        <taxon>Pseudomonadati</taxon>
        <taxon>Thermodesulfobacteriota</taxon>
        <taxon>Desulfuromonadia</taxon>
        <taxon>Geobacterales</taxon>
        <taxon>Geobacteraceae</taxon>
        <taxon>Geoanaerobacter</taxon>
    </lineage>
</organism>
<accession>A0AAW4L2W4</accession>
<dbReference type="NCBIfam" id="TIGR00611">
    <property type="entry name" value="recf"/>
    <property type="match status" value="1"/>
</dbReference>
<dbReference type="HAMAP" id="MF_00365">
    <property type="entry name" value="RecF"/>
    <property type="match status" value="1"/>
</dbReference>
<keyword evidence="3 6" id="KW-0547">Nucleotide-binding</keyword>
<keyword evidence="4 6" id="KW-0067">ATP-binding</keyword>
<feature type="domain" description="RecF/RecN/SMC N-terminal" evidence="7">
    <location>
        <begin position="3"/>
        <end position="360"/>
    </location>
</feature>
<comment type="subcellular location">
    <subcellularLocation>
        <location evidence="6">Cytoplasm</location>
    </subcellularLocation>
</comment>
<dbReference type="PANTHER" id="PTHR32182:SF0">
    <property type="entry name" value="DNA REPLICATION AND REPAIR PROTEIN RECF"/>
    <property type="match status" value="1"/>
</dbReference>
<comment type="function">
    <text evidence="6">The RecF protein is involved in DNA metabolism; it is required for DNA replication and normal SOS inducibility. RecF binds preferentially to single-stranded, linear DNA. It also seems to bind ATP.</text>
</comment>
<keyword evidence="6" id="KW-0227">DNA damage</keyword>
<sequence length="364" mass="41371">MILNKLSVQSFRNLETASFEFGNGFNIFCGDNAQGKTNILESIYLLGTLKSFRMAKNCDLINWEKQFSLVKGVTCEEGLVREVALLLDRTSKKVRVDQKNVVRVADFFGILTVVLFAPEELTMVRGAPESRRRYLDRAIFAGDMIYLTRHHEYLRILKQRNSLLKSGDTSSLEPWSEQLAVSGAHIVTSRISYLSMIDKHLKETFREISGTADEAGIEYHSGNSRYTDDFTDNVNIISTALNKLKEQEIVQRTTLIGPHRDDVFFSLNGKPLKTSGSQGQQRCFILALKMAEIELLRKSRSVSPVLLLDDMTSELDSQRTSNLLQFLADRNMQVFVTTTSMDNLKMFNNNSMRLFHVKRGTVDI</sequence>
<dbReference type="GO" id="GO:0006302">
    <property type="term" value="P:double-strand break repair"/>
    <property type="evidence" value="ECO:0007669"/>
    <property type="project" value="TreeGrafter"/>
</dbReference>